<dbReference type="Pfam" id="PF13510">
    <property type="entry name" value="Fer2_4"/>
    <property type="match status" value="1"/>
</dbReference>
<dbReference type="InterPro" id="IPR017896">
    <property type="entry name" value="4Fe4S_Fe-S-bd"/>
</dbReference>
<dbReference type="PROSITE" id="PS51085">
    <property type="entry name" value="2FE2S_FER_2"/>
    <property type="match status" value="1"/>
</dbReference>
<dbReference type="Pfam" id="PF13237">
    <property type="entry name" value="Fer4_10"/>
    <property type="match status" value="1"/>
</dbReference>
<dbReference type="SUPFAM" id="SSF54862">
    <property type="entry name" value="4Fe-4S ferredoxins"/>
    <property type="match status" value="1"/>
</dbReference>
<dbReference type="PANTHER" id="PTHR24960:SF84">
    <property type="entry name" value="HYDROGENASE SUBUNIT"/>
    <property type="match status" value="1"/>
</dbReference>
<evidence type="ECO:0000259" key="6">
    <source>
        <dbReference type="PROSITE" id="PS51085"/>
    </source>
</evidence>
<dbReference type="GO" id="GO:0016491">
    <property type="term" value="F:oxidoreductase activity"/>
    <property type="evidence" value="ECO:0007669"/>
    <property type="project" value="InterPro"/>
</dbReference>
<keyword evidence="3" id="KW-0677">Repeat</keyword>
<keyword evidence="5" id="KW-0411">Iron-sulfur</keyword>
<feature type="domain" description="4Fe-4S ferredoxin-type" evidence="7">
    <location>
        <begin position="186"/>
        <end position="206"/>
    </location>
</feature>
<dbReference type="Gene3D" id="3.10.20.740">
    <property type="match status" value="1"/>
</dbReference>
<keyword evidence="2" id="KW-0479">Metal-binding</keyword>
<dbReference type="PROSITE" id="PS51839">
    <property type="entry name" value="4FE4S_HC3"/>
    <property type="match status" value="1"/>
</dbReference>
<dbReference type="InterPro" id="IPR017900">
    <property type="entry name" value="4Fe4S_Fe_S_CS"/>
</dbReference>
<dbReference type="InterPro" id="IPR050157">
    <property type="entry name" value="PSI_iron-sulfur_center"/>
</dbReference>
<evidence type="ECO:0000256" key="1">
    <source>
        <dbReference type="ARBA" id="ARBA00022485"/>
    </source>
</evidence>
<dbReference type="PROSITE" id="PS51379">
    <property type="entry name" value="4FE4S_FER_2"/>
    <property type="match status" value="2"/>
</dbReference>
<dbReference type="InterPro" id="IPR001041">
    <property type="entry name" value="2Fe-2S_ferredoxin-type"/>
</dbReference>
<organism evidence="9">
    <name type="scientific">marine sediment metagenome</name>
    <dbReference type="NCBI Taxonomy" id="412755"/>
    <lineage>
        <taxon>unclassified sequences</taxon>
        <taxon>metagenomes</taxon>
        <taxon>ecological metagenomes</taxon>
    </lineage>
</organism>
<protein>
    <recommendedName>
        <fullName evidence="10">4Fe-4S ferredoxin-type domain-containing protein</fullName>
    </recommendedName>
</protein>
<feature type="domain" description="4Fe-4S His(Cys)3-ligated-type" evidence="8">
    <location>
        <begin position="80"/>
        <end position="119"/>
    </location>
</feature>
<evidence type="ECO:0000259" key="8">
    <source>
        <dbReference type="PROSITE" id="PS51839"/>
    </source>
</evidence>
<dbReference type="Pfam" id="PF10588">
    <property type="entry name" value="NADH-G_4Fe-4S_3"/>
    <property type="match status" value="1"/>
</dbReference>
<dbReference type="FunFam" id="3.30.70.20:FF:000035">
    <property type="entry name" value="Iron hydrogenase 1"/>
    <property type="match status" value="1"/>
</dbReference>
<dbReference type="InterPro" id="IPR036010">
    <property type="entry name" value="2Fe-2S_ferredoxin-like_sf"/>
</dbReference>
<dbReference type="GO" id="GO:0046872">
    <property type="term" value="F:metal ion binding"/>
    <property type="evidence" value="ECO:0007669"/>
    <property type="project" value="UniProtKB-KW"/>
</dbReference>
<evidence type="ECO:0008006" key="10">
    <source>
        <dbReference type="Google" id="ProtNLM"/>
    </source>
</evidence>
<dbReference type="EMBL" id="BART01023617">
    <property type="protein sequence ID" value="GAG94687.1"/>
    <property type="molecule type" value="Genomic_DNA"/>
</dbReference>
<feature type="non-terminal residue" evidence="9">
    <location>
        <position position="206"/>
    </location>
</feature>
<dbReference type="Gene3D" id="3.30.70.20">
    <property type="match status" value="1"/>
</dbReference>
<sequence length="206" mass="23118">MDLIELTIEGRQVKAKPGTKILKAAMDAGIYIPNLCYLPEADLPFGGCRLCYVEVEGRGLVTACTLPVKDGMVVHTQTPEVNRLRRTAFKLFIAYHDLDCRSCWKNKNCELQKLAAKLKVKLKKPEDFRGLPTELIPLDITNPFIIYDPNRCILCGKCVWVCSNKNGEPLIDFAYRGYETRLTLSSDIALIEEKCPSCGECVDICP</sequence>
<dbReference type="CDD" id="cd00207">
    <property type="entry name" value="fer2"/>
    <property type="match status" value="1"/>
</dbReference>
<dbReference type="PROSITE" id="PS00198">
    <property type="entry name" value="4FE4S_FER_1"/>
    <property type="match status" value="1"/>
</dbReference>
<evidence type="ECO:0000313" key="9">
    <source>
        <dbReference type="EMBL" id="GAG94687.1"/>
    </source>
</evidence>
<dbReference type="GO" id="GO:0051539">
    <property type="term" value="F:4 iron, 4 sulfur cluster binding"/>
    <property type="evidence" value="ECO:0007669"/>
    <property type="project" value="UniProtKB-KW"/>
</dbReference>
<evidence type="ECO:0000256" key="2">
    <source>
        <dbReference type="ARBA" id="ARBA00022723"/>
    </source>
</evidence>
<dbReference type="AlphaFoldDB" id="X1CNZ5"/>
<dbReference type="SUPFAM" id="SSF54292">
    <property type="entry name" value="2Fe-2S ferredoxin-like"/>
    <property type="match status" value="1"/>
</dbReference>
<feature type="domain" description="4Fe-4S ferredoxin-type" evidence="7">
    <location>
        <begin position="143"/>
        <end position="173"/>
    </location>
</feature>
<gene>
    <name evidence="9" type="ORF">S01H4_42913</name>
</gene>
<name>X1CNZ5_9ZZZZ</name>
<evidence type="ECO:0000259" key="7">
    <source>
        <dbReference type="PROSITE" id="PS51379"/>
    </source>
</evidence>
<dbReference type="InterPro" id="IPR019574">
    <property type="entry name" value="NADH_UbQ_OxRdtase_Gsu_4Fe4S-bd"/>
</dbReference>
<evidence type="ECO:0000256" key="3">
    <source>
        <dbReference type="ARBA" id="ARBA00022737"/>
    </source>
</evidence>
<keyword evidence="4" id="KW-0408">Iron</keyword>
<feature type="domain" description="2Fe-2S ferredoxin-type" evidence="6">
    <location>
        <begin position="2"/>
        <end position="80"/>
    </location>
</feature>
<evidence type="ECO:0000256" key="4">
    <source>
        <dbReference type="ARBA" id="ARBA00023004"/>
    </source>
</evidence>
<reference evidence="9" key="1">
    <citation type="journal article" date="2014" name="Front. Microbiol.">
        <title>High frequency of phylogenetically diverse reductive dehalogenase-homologous genes in deep subseafloor sedimentary metagenomes.</title>
        <authorList>
            <person name="Kawai M."/>
            <person name="Futagami T."/>
            <person name="Toyoda A."/>
            <person name="Takaki Y."/>
            <person name="Nishi S."/>
            <person name="Hori S."/>
            <person name="Arai W."/>
            <person name="Tsubouchi T."/>
            <person name="Morono Y."/>
            <person name="Uchiyama I."/>
            <person name="Ito T."/>
            <person name="Fujiyama A."/>
            <person name="Inagaki F."/>
            <person name="Takami H."/>
        </authorList>
    </citation>
    <scope>NUCLEOTIDE SEQUENCE</scope>
    <source>
        <strain evidence="9">Expedition CK06-06</strain>
    </source>
</reference>
<dbReference type="SMART" id="SM00929">
    <property type="entry name" value="NADH-G_4Fe-4S_3"/>
    <property type="match status" value="1"/>
</dbReference>
<keyword evidence="1" id="KW-0004">4Fe-4S</keyword>
<dbReference type="PANTHER" id="PTHR24960">
    <property type="entry name" value="PHOTOSYSTEM I IRON-SULFUR CENTER-RELATED"/>
    <property type="match status" value="1"/>
</dbReference>
<evidence type="ECO:0000256" key="5">
    <source>
        <dbReference type="ARBA" id="ARBA00023014"/>
    </source>
</evidence>
<proteinExistence type="predicted"/>
<comment type="caution">
    <text evidence="9">The sequence shown here is derived from an EMBL/GenBank/DDBJ whole genome shotgun (WGS) entry which is preliminary data.</text>
</comment>
<accession>X1CNZ5</accession>